<dbReference type="KEGG" id="rga:RGR602_CH03476"/>
<sequence>MIRLTAVLTLFSVYAFTMFFIAAIPETPNLQTAATLSEDATLTK</sequence>
<gene>
    <name evidence="1" type="ORF">RGR602_CH03476</name>
</gene>
<dbReference type="AlphaFoldDB" id="A0A0B4X869"/>
<dbReference type="RefSeq" id="WP_022715855.1">
    <property type="nucleotide sequence ID" value="NZ_CP006877.1"/>
</dbReference>
<reference evidence="1 2" key="1">
    <citation type="submission" date="2013-11" db="EMBL/GenBank/DDBJ databases">
        <title>Complete genome sequence of Rhizobium gallicum bv. gallicum R602.</title>
        <authorList>
            <person name="Bustos P."/>
            <person name="Santamaria R.I."/>
            <person name="Lozano L."/>
            <person name="Acosta J.L."/>
            <person name="Ormeno-Orrillo E."/>
            <person name="Rogel M.A."/>
            <person name="Romero D."/>
            <person name="Cevallos M.A."/>
            <person name="Martinez-Romero E."/>
            <person name="Gonzalez V."/>
        </authorList>
    </citation>
    <scope>NUCLEOTIDE SEQUENCE [LARGE SCALE GENOMIC DNA]</scope>
    <source>
        <strain evidence="1 2">R602</strain>
    </source>
</reference>
<dbReference type="HOGENOM" id="CLU_218052_0_0_5"/>
<keyword evidence="2" id="KW-1185">Reference proteome</keyword>
<accession>A0A0B4X869</accession>
<dbReference type="EMBL" id="CP006877">
    <property type="protein sequence ID" value="AJD42783.1"/>
    <property type="molecule type" value="Genomic_DNA"/>
</dbReference>
<organism evidence="1 2">
    <name type="scientific">Rhizobium gallicum bv. gallicum R602sp</name>
    <dbReference type="NCBI Taxonomy" id="1041138"/>
    <lineage>
        <taxon>Bacteria</taxon>
        <taxon>Pseudomonadati</taxon>
        <taxon>Pseudomonadota</taxon>
        <taxon>Alphaproteobacteria</taxon>
        <taxon>Hyphomicrobiales</taxon>
        <taxon>Rhizobiaceae</taxon>
        <taxon>Rhizobium/Agrobacterium group</taxon>
        <taxon>Rhizobium</taxon>
    </lineage>
</organism>
<dbReference type="Proteomes" id="UP000031368">
    <property type="component" value="Chromosome"/>
</dbReference>
<evidence type="ECO:0000313" key="2">
    <source>
        <dbReference type="Proteomes" id="UP000031368"/>
    </source>
</evidence>
<name>A0A0B4X869_9HYPH</name>
<proteinExistence type="predicted"/>
<evidence type="ECO:0000313" key="1">
    <source>
        <dbReference type="EMBL" id="AJD42783.1"/>
    </source>
</evidence>
<protein>
    <submittedName>
        <fullName evidence="1">Uncharacterized protein</fullName>
    </submittedName>
</protein>